<keyword evidence="1" id="KW-0472">Membrane</keyword>
<reference evidence="2 3" key="1">
    <citation type="submission" date="2019-03" db="EMBL/GenBank/DDBJ databases">
        <title>Genomic Encyclopedia of Type Strains, Phase IV (KMG-IV): sequencing the most valuable type-strain genomes for metagenomic binning, comparative biology and taxonomic classification.</title>
        <authorList>
            <person name="Goeker M."/>
        </authorList>
    </citation>
    <scope>NUCLEOTIDE SEQUENCE [LARGE SCALE GENOMIC DNA]</scope>
    <source>
        <strain evidence="2 3">DSM 103792</strain>
    </source>
</reference>
<comment type="caution">
    <text evidence="2">The sequence shown here is derived from an EMBL/GenBank/DDBJ whole genome shotgun (WGS) entry which is preliminary data.</text>
</comment>
<keyword evidence="1" id="KW-0812">Transmembrane</keyword>
<evidence type="ECO:0000313" key="3">
    <source>
        <dbReference type="Proteomes" id="UP000295375"/>
    </source>
</evidence>
<dbReference type="OrthoDB" id="6227277at2"/>
<dbReference type="RefSeq" id="WP_133590218.1">
    <property type="nucleotide sequence ID" value="NZ_CP037953.1"/>
</dbReference>
<keyword evidence="3" id="KW-1185">Reference proteome</keyword>
<dbReference type="AlphaFoldDB" id="A0A4R6URX6"/>
<dbReference type="Proteomes" id="UP000295375">
    <property type="component" value="Unassembled WGS sequence"/>
</dbReference>
<name>A0A4R6URX6_9GAMM</name>
<keyword evidence="1" id="KW-1133">Transmembrane helix</keyword>
<evidence type="ECO:0000256" key="1">
    <source>
        <dbReference type="SAM" id="Phobius"/>
    </source>
</evidence>
<feature type="transmembrane region" description="Helical" evidence="1">
    <location>
        <begin position="55"/>
        <end position="74"/>
    </location>
</feature>
<proteinExistence type="predicted"/>
<evidence type="ECO:0000313" key="2">
    <source>
        <dbReference type="EMBL" id="TDQ48373.1"/>
    </source>
</evidence>
<sequence>MSHEQKPNDAQPEWLQQALRELPKEMAPERDLWPTIAGQIEAQSEIRVQQPRRRFPYAIAASVLITGAALLFSYQNYQQRLATEARLADAEQVLQQVESPYQYARVSYREQWPELKQYLSPETAEVIEKNLQMIRTAQSEIEQALKKEPNSVELQQLLHQSLNQELNVYRKAEKAARHSPLI</sequence>
<gene>
    <name evidence="2" type="ORF">EV696_107109</name>
</gene>
<accession>A0A4R6URX6</accession>
<dbReference type="EMBL" id="SNYM01000007">
    <property type="protein sequence ID" value="TDQ48373.1"/>
    <property type="molecule type" value="Genomic_DNA"/>
</dbReference>
<protein>
    <submittedName>
        <fullName evidence="2">Uncharacterized protein</fullName>
    </submittedName>
</protein>
<organism evidence="2 3">
    <name type="scientific">Permianibacter aggregans</name>
    <dbReference type="NCBI Taxonomy" id="1510150"/>
    <lineage>
        <taxon>Bacteria</taxon>
        <taxon>Pseudomonadati</taxon>
        <taxon>Pseudomonadota</taxon>
        <taxon>Gammaproteobacteria</taxon>
        <taxon>Pseudomonadales</taxon>
        <taxon>Pseudomonadaceae</taxon>
        <taxon>Permianibacter</taxon>
    </lineage>
</organism>